<dbReference type="Pfam" id="PF03466">
    <property type="entry name" value="LysR_substrate"/>
    <property type="match status" value="1"/>
</dbReference>
<sequence length="70" mass="7621">MVSVGLGVALAPRTAVVDKHPRVRIVSLGDSSPARRILLAHRHDRVRAPAEDGFHEVLVETARSYEPGDL</sequence>
<dbReference type="Proteomes" id="UP001157126">
    <property type="component" value="Unassembled WGS sequence"/>
</dbReference>
<proteinExistence type="predicted"/>
<feature type="domain" description="LysR substrate-binding" evidence="1">
    <location>
        <begin position="1"/>
        <end position="62"/>
    </location>
</feature>
<dbReference type="Gene3D" id="3.40.190.290">
    <property type="match status" value="1"/>
</dbReference>
<dbReference type="SUPFAM" id="SSF53850">
    <property type="entry name" value="Periplasmic binding protein-like II"/>
    <property type="match status" value="1"/>
</dbReference>
<organism evidence="2 3">
    <name type="scientific">Mobilicoccus caccae</name>
    <dbReference type="NCBI Taxonomy" id="1859295"/>
    <lineage>
        <taxon>Bacteria</taxon>
        <taxon>Bacillati</taxon>
        <taxon>Actinomycetota</taxon>
        <taxon>Actinomycetes</taxon>
        <taxon>Micrococcales</taxon>
        <taxon>Dermatophilaceae</taxon>
        <taxon>Mobilicoccus</taxon>
    </lineage>
</organism>
<evidence type="ECO:0000259" key="1">
    <source>
        <dbReference type="Pfam" id="PF03466"/>
    </source>
</evidence>
<gene>
    <name evidence="2" type="ORF">GCM10025883_39350</name>
</gene>
<name>A0ABQ6IVB4_9MICO</name>
<keyword evidence="3" id="KW-1185">Reference proteome</keyword>
<accession>A0ABQ6IVB4</accession>
<reference evidence="3" key="1">
    <citation type="journal article" date="2019" name="Int. J. Syst. Evol. Microbiol.">
        <title>The Global Catalogue of Microorganisms (GCM) 10K type strain sequencing project: providing services to taxonomists for standard genome sequencing and annotation.</title>
        <authorList>
            <consortium name="The Broad Institute Genomics Platform"/>
            <consortium name="The Broad Institute Genome Sequencing Center for Infectious Disease"/>
            <person name="Wu L."/>
            <person name="Ma J."/>
        </authorList>
    </citation>
    <scope>NUCLEOTIDE SEQUENCE [LARGE SCALE GENOMIC DNA]</scope>
    <source>
        <strain evidence="3">NBRC 113072</strain>
    </source>
</reference>
<evidence type="ECO:0000313" key="2">
    <source>
        <dbReference type="EMBL" id="GMA41890.1"/>
    </source>
</evidence>
<evidence type="ECO:0000313" key="3">
    <source>
        <dbReference type="Proteomes" id="UP001157126"/>
    </source>
</evidence>
<comment type="caution">
    <text evidence="2">The sequence shown here is derived from an EMBL/GenBank/DDBJ whole genome shotgun (WGS) entry which is preliminary data.</text>
</comment>
<dbReference type="InterPro" id="IPR005119">
    <property type="entry name" value="LysR_subst-bd"/>
</dbReference>
<protein>
    <recommendedName>
        <fullName evidence="1">LysR substrate-binding domain-containing protein</fullName>
    </recommendedName>
</protein>
<dbReference type="EMBL" id="BSUO01000001">
    <property type="protein sequence ID" value="GMA41890.1"/>
    <property type="molecule type" value="Genomic_DNA"/>
</dbReference>